<feature type="compositionally biased region" description="Basic and acidic residues" evidence="1">
    <location>
        <begin position="18"/>
        <end position="28"/>
    </location>
</feature>
<accession>A0A6V7QBP8</accession>
<sequence length="153" mass="17680">MRNDHEAGGSSPVPWLKSKIERPITAKPEKKITRRELEEKIAYLEIIIKRERWPPKESEARMESDSSAETAKESEEKKQRIQKKSADEGPADVKMVYTLPQSFKAEYTEYEEMVEEEDGLTVAQLQLEDAKPADSVVFKKPSIMQTRCRFVHP</sequence>
<evidence type="ECO:0000256" key="1">
    <source>
        <dbReference type="SAM" id="MobiDB-lite"/>
    </source>
</evidence>
<feature type="region of interest" description="Disordered" evidence="1">
    <location>
        <begin position="54"/>
        <end position="93"/>
    </location>
</feature>
<name>A0A6V7QBP8_ANACO</name>
<reference evidence="2" key="1">
    <citation type="submission" date="2020-07" db="EMBL/GenBank/DDBJ databases">
        <authorList>
            <person name="Lin J."/>
        </authorList>
    </citation>
    <scope>NUCLEOTIDE SEQUENCE</scope>
</reference>
<dbReference type="AlphaFoldDB" id="A0A6V7QBP8"/>
<organism evidence="2">
    <name type="scientific">Ananas comosus var. bracteatus</name>
    <name type="common">red pineapple</name>
    <dbReference type="NCBI Taxonomy" id="296719"/>
    <lineage>
        <taxon>Eukaryota</taxon>
        <taxon>Viridiplantae</taxon>
        <taxon>Streptophyta</taxon>
        <taxon>Embryophyta</taxon>
        <taxon>Tracheophyta</taxon>
        <taxon>Spermatophyta</taxon>
        <taxon>Magnoliopsida</taxon>
        <taxon>Liliopsida</taxon>
        <taxon>Poales</taxon>
        <taxon>Bromeliaceae</taxon>
        <taxon>Bromelioideae</taxon>
        <taxon>Ananas</taxon>
    </lineage>
</organism>
<protein>
    <submittedName>
        <fullName evidence="2">Uncharacterized protein</fullName>
    </submittedName>
</protein>
<feature type="compositionally biased region" description="Basic and acidic residues" evidence="1">
    <location>
        <begin position="54"/>
        <end position="87"/>
    </location>
</feature>
<evidence type="ECO:0000313" key="2">
    <source>
        <dbReference type="EMBL" id="CAD1840398.1"/>
    </source>
</evidence>
<dbReference type="EMBL" id="LR862135">
    <property type="protein sequence ID" value="CAD1840398.1"/>
    <property type="molecule type" value="Genomic_DNA"/>
</dbReference>
<proteinExistence type="predicted"/>
<feature type="region of interest" description="Disordered" evidence="1">
    <location>
        <begin position="1"/>
        <end position="28"/>
    </location>
</feature>
<gene>
    <name evidence="2" type="ORF">CB5_LOCUS23609</name>
</gene>